<evidence type="ECO:0000256" key="1">
    <source>
        <dbReference type="ARBA" id="ARBA00004429"/>
    </source>
</evidence>
<feature type="transmembrane region" description="Helical" evidence="7">
    <location>
        <begin position="48"/>
        <end position="67"/>
    </location>
</feature>
<evidence type="ECO:0000256" key="3">
    <source>
        <dbReference type="ARBA" id="ARBA00022519"/>
    </source>
</evidence>
<sequence>MTLPVFIGLFLILLFLGLPVGFVMAISSVIYFVFSGDANFLSMLPEKLFSGLNVYVLTAIPFFMLAGDIMNESGISKRLIKFSNMVVGRFRGGLAQVNVLASIIFAGITGVALGDIAALGSVFIPSMVKEGYDKKFATAVTAASSLVGPIIPPSTITVLYAATMSTSVGAMFAGSIIPGVLIGLSDMIIVKLLADKRQYPKVEVEVTPTRFFTGLKDAILAIIMPVIIIGGILTGVFTPTEAAAVSVIYALFVGIFLFKSIGRKELSATLKKSILGSAKLFLIIAGASIISWVFGIENVSAVAEHVFKSITTNFYLLVIIINLFFIFMGMWMDAGASILLFAPVIAPLAVDIGLHPVQFGIMLIVNLNIGLCTPPLGNILFAAADMAELDTATLSKELLPFLLINFIIILLVGFIPELSLYIPRLLGLI</sequence>
<feature type="transmembrane region" description="Helical" evidence="7">
    <location>
        <begin position="168"/>
        <end position="190"/>
    </location>
</feature>
<proteinExistence type="predicted"/>
<protein>
    <submittedName>
        <fullName evidence="9">TRAP transporter large permease subunit</fullName>
    </submittedName>
</protein>
<feature type="domain" description="TRAP C4-dicarboxylate transport system permease DctM subunit" evidence="8">
    <location>
        <begin position="8"/>
        <end position="418"/>
    </location>
</feature>
<feature type="transmembrane region" description="Helical" evidence="7">
    <location>
        <begin position="398"/>
        <end position="422"/>
    </location>
</feature>
<evidence type="ECO:0000313" key="10">
    <source>
        <dbReference type="Proteomes" id="UP000665020"/>
    </source>
</evidence>
<evidence type="ECO:0000256" key="5">
    <source>
        <dbReference type="ARBA" id="ARBA00022989"/>
    </source>
</evidence>
<evidence type="ECO:0000259" key="8">
    <source>
        <dbReference type="Pfam" id="PF06808"/>
    </source>
</evidence>
<organism evidence="9 10">
    <name type="scientific">Iocasia fonsfrigidae</name>
    <dbReference type="NCBI Taxonomy" id="2682810"/>
    <lineage>
        <taxon>Bacteria</taxon>
        <taxon>Bacillati</taxon>
        <taxon>Bacillota</taxon>
        <taxon>Clostridia</taxon>
        <taxon>Halanaerobiales</taxon>
        <taxon>Halanaerobiaceae</taxon>
        <taxon>Iocasia</taxon>
    </lineage>
</organism>
<keyword evidence="6 7" id="KW-0472">Membrane</keyword>
<comment type="subcellular location">
    <subcellularLocation>
        <location evidence="1">Cell inner membrane</location>
        <topology evidence="1">Multi-pass membrane protein</topology>
    </subcellularLocation>
</comment>
<dbReference type="RefSeq" id="WP_230869093.1">
    <property type="nucleotide sequence ID" value="NZ_CP046640.1"/>
</dbReference>
<dbReference type="AlphaFoldDB" id="A0A8A7KBJ4"/>
<accession>A0A8A7KBJ4</accession>
<evidence type="ECO:0000256" key="2">
    <source>
        <dbReference type="ARBA" id="ARBA00022475"/>
    </source>
</evidence>
<keyword evidence="10" id="KW-1185">Reference proteome</keyword>
<reference evidence="9" key="1">
    <citation type="submission" date="2019-12" db="EMBL/GenBank/DDBJ databases">
        <authorList>
            <person name="zhang j."/>
            <person name="sun C.M."/>
        </authorList>
    </citation>
    <scope>NUCLEOTIDE SEQUENCE</scope>
    <source>
        <strain evidence="9">NS-1</strain>
    </source>
</reference>
<keyword evidence="2" id="KW-1003">Cell membrane</keyword>
<feature type="transmembrane region" description="Helical" evidence="7">
    <location>
        <begin position="6"/>
        <end position="36"/>
    </location>
</feature>
<feature type="transmembrane region" description="Helical" evidence="7">
    <location>
        <begin position="314"/>
        <end position="331"/>
    </location>
</feature>
<dbReference type="Proteomes" id="UP000665020">
    <property type="component" value="Chromosome"/>
</dbReference>
<keyword evidence="3" id="KW-0997">Cell inner membrane</keyword>
<evidence type="ECO:0000313" key="9">
    <source>
        <dbReference type="EMBL" id="QTL97465.1"/>
    </source>
</evidence>
<dbReference type="PANTHER" id="PTHR33362">
    <property type="entry name" value="SIALIC ACID TRAP TRANSPORTER PERMEASE PROTEIN SIAT-RELATED"/>
    <property type="match status" value="1"/>
</dbReference>
<feature type="transmembrane region" description="Helical" evidence="7">
    <location>
        <begin position="363"/>
        <end position="386"/>
    </location>
</feature>
<dbReference type="GO" id="GO:0022857">
    <property type="term" value="F:transmembrane transporter activity"/>
    <property type="evidence" value="ECO:0007669"/>
    <property type="project" value="TreeGrafter"/>
</dbReference>
<gene>
    <name evidence="9" type="ORF">GM661_05440</name>
</gene>
<evidence type="ECO:0000256" key="7">
    <source>
        <dbReference type="SAM" id="Phobius"/>
    </source>
</evidence>
<feature type="transmembrane region" description="Helical" evidence="7">
    <location>
        <begin position="274"/>
        <end position="294"/>
    </location>
</feature>
<keyword evidence="4 7" id="KW-0812">Transmembrane</keyword>
<keyword evidence="5 7" id="KW-1133">Transmembrane helix</keyword>
<dbReference type="NCBIfam" id="TIGR00786">
    <property type="entry name" value="dctM"/>
    <property type="match status" value="1"/>
</dbReference>
<name>A0A8A7KBJ4_9FIRM</name>
<feature type="transmembrane region" description="Helical" evidence="7">
    <location>
        <begin position="218"/>
        <end position="237"/>
    </location>
</feature>
<evidence type="ECO:0000256" key="6">
    <source>
        <dbReference type="ARBA" id="ARBA00023136"/>
    </source>
</evidence>
<dbReference type="KEGG" id="ifn:GM661_05440"/>
<dbReference type="InterPro" id="IPR010656">
    <property type="entry name" value="DctM"/>
</dbReference>
<feature type="transmembrane region" description="Helical" evidence="7">
    <location>
        <begin position="99"/>
        <end position="124"/>
    </location>
</feature>
<dbReference type="PIRSF" id="PIRSF006066">
    <property type="entry name" value="HI0050"/>
    <property type="match status" value="1"/>
</dbReference>
<dbReference type="GO" id="GO:0005886">
    <property type="term" value="C:plasma membrane"/>
    <property type="evidence" value="ECO:0007669"/>
    <property type="project" value="UniProtKB-SubCell"/>
</dbReference>
<dbReference type="InterPro" id="IPR004681">
    <property type="entry name" value="TRAP_DctM"/>
</dbReference>
<feature type="transmembrane region" description="Helical" evidence="7">
    <location>
        <begin position="338"/>
        <end position="357"/>
    </location>
</feature>
<dbReference type="Pfam" id="PF06808">
    <property type="entry name" value="DctM"/>
    <property type="match status" value="1"/>
</dbReference>
<dbReference type="EMBL" id="CP046640">
    <property type="protein sequence ID" value="QTL97465.1"/>
    <property type="molecule type" value="Genomic_DNA"/>
</dbReference>
<evidence type="ECO:0000256" key="4">
    <source>
        <dbReference type="ARBA" id="ARBA00022692"/>
    </source>
</evidence>
<feature type="transmembrane region" description="Helical" evidence="7">
    <location>
        <begin position="136"/>
        <end position="162"/>
    </location>
</feature>
<feature type="transmembrane region" description="Helical" evidence="7">
    <location>
        <begin position="243"/>
        <end position="262"/>
    </location>
</feature>